<reference evidence="2" key="1">
    <citation type="submission" date="2021-04" db="EMBL/GenBank/DDBJ databases">
        <authorList>
            <person name="Hartkoorn R.C."/>
            <person name="Beaudoing E."/>
            <person name="Hot D."/>
        </authorList>
    </citation>
    <scope>NUCLEOTIDE SEQUENCE</scope>
    <source>
        <strain evidence="2">NRRL B-16292</strain>
    </source>
</reference>
<dbReference type="EMBL" id="CP073720">
    <property type="protein sequence ID" value="UWP79054.1"/>
    <property type="molecule type" value="Genomic_DNA"/>
</dbReference>
<gene>
    <name evidence="2" type="ORF">Dfulv_28235</name>
</gene>
<reference evidence="2" key="2">
    <citation type="submission" date="2022-09" db="EMBL/GenBank/DDBJ databases">
        <title>Biosynthetic gene clusters of Dactylosporangioum fulvum.</title>
        <authorList>
            <person name="Caradec T."/>
        </authorList>
    </citation>
    <scope>NUCLEOTIDE SEQUENCE</scope>
    <source>
        <strain evidence="2">NRRL B-16292</strain>
    </source>
</reference>
<proteinExistence type="predicted"/>
<feature type="transmembrane region" description="Helical" evidence="1">
    <location>
        <begin position="66"/>
        <end position="82"/>
    </location>
</feature>
<sequence length="303" mass="32399">MEERRGRRPGPAKLILAALIGLFGIAVFVVAVREGRADSALFFVALPTLLAAGLLLVTVESLHGRLFVFVTVLLLVVAVGMHEGAICVILAAPLVYAVAHGALGLFQLLGSLLNRRGTHRRGYALLPVPLLLLAGLEGVTPQWRIDPDRSVSVTRVVAADAAEVEARIAAGPRTAAVRSLPLRALGVPMPEHIAGQGLDPGDLWVFGYHGSSHGPGGELVTRVSAHEPGRLAFDIVRNDSITARWMRFEGAELSWHAVDATHTEVRIVLAYRRGLDPSWYFGPLQDGLTHAGAGHFLDMLALS</sequence>
<keyword evidence="1" id="KW-0812">Transmembrane</keyword>
<feature type="transmembrane region" description="Helical" evidence="1">
    <location>
        <begin position="39"/>
        <end position="59"/>
    </location>
</feature>
<evidence type="ECO:0000313" key="3">
    <source>
        <dbReference type="Proteomes" id="UP001059617"/>
    </source>
</evidence>
<keyword evidence="3" id="KW-1185">Reference proteome</keyword>
<dbReference type="RefSeq" id="WP_259856545.1">
    <property type="nucleotide sequence ID" value="NZ_BAAAST010000051.1"/>
</dbReference>
<feature type="transmembrane region" description="Helical" evidence="1">
    <location>
        <begin position="88"/>
        <end position="110"/>
    </location>
</feature>
<evidence type="ECO:0000313" key="2">
    <source>
        <dbReference type="EMBL" id="UWP79054.1"/>
    </source>
</evidence>
<name>A0ABY5VPM3_9ACTN</name>
<keyword evidence="1" id="KW-1133">Transmembrane helix</keyword>
<evidence type="ECO:0000256" key="1">
    <source>
        <dbReference type="SAM" id="Phobius"/>
    </source>
</evidence>
<keyword evidence="1" id="KW-0472">Membrane</keyword>
<protein>
    <submittedName>
        <fullName evidence="2">Uncharacterized protein</fullName>
    </submittedName>
</protein>
<accession>A0ABY5VPM3</accession>
<dbReference type="Proteomes" id="UP001059617">
    <property type="component" value="Chromosome"/>
</dbReference>
<feature type="transmembrane region" description="Helical" evidence="1">
    <location>
        <begin position="12"/>
        <end position="33"/>
    </location>
</feature>
<organism evidence="2 3">
    <name type="scientific">Dactylosporangium fulvum</name>
    <dbReference type="NCBI Taxonomy" id="53359"/>
    <lineage>
        <taxon>Bacteria</taxon>
        <taxon>Bacillati</taxon>
        <taxon>Actinomycetota</taxon>
        <taxon>Actinomycetes</taxon>
        <taxon>Micromonosporales</taxon>
        <taxon>Micromonosporaceae</taxon>
        <taxon>Dactylosporangium</taxon>
    </lineage>
</organism>